<dbReference type="AlphaFoldDB" id="A0A7S7M0R9"/>
<dbReference type="InterPro" id="IPR024046">
    <property type="entry name" value="Flagellar_assmbl_FliW_dom_sf"/>
</dbReference>
<evidence type="ECO:0000256" key="1">
    <source>
        <dbReference type="ARBA" id="ARBA00022490"/>
    </source>
</evidence>
<comment type="subcellular location">
    <subcellularLocation>
        <location evidence="5">Cytoplasm</location>
    </subcellularLocation>
</comment>
<evidence type="ECO:0000256" key="5">
    <source>
        <dbReference type="HAMAP-Rule" id="MF_01185"/>
    </source>
</evidence>
<dbReference type="SUPFAM" id="SSF141457">
    <property type="entry name" value="BH3618-like"/>
    <property type="match status" value="1"/>
</dbReference>
<comment type="function">
    <text evidence="5">Acts as an anti-CsrA protein, binds CsrA and prevents it from repressing translation of its target genes, one of which is flagellin. Binds to flagellin and participates in the assembly of the flagellum.</text>
</comment>
<keyword evidence="7" id="KW-1185">Reference proteome</keyword>
<sequence length="127" mass="14443">MQFDICAPILGFEDLKQVTLEKIDDIFMKMQSTTDKHISFTLIDPFILRDYDFEVTENTQELLGANKDSNLLILNIVLIQTPIEDSVVNFIGPIIFNTDNNKATQIILPESTRYGVAEKISTFLQAK</sequence>
<reference evidence="6 7" key="1">
    <citation type="submission" date="2020-05" db="EMBL/GenBank/DDBJ databases">
        <title>Sulfurimonas marisnigri, sp. nov., and Sulfurimonas baltica, sp. nov., manganese oxide reducing chemolithoautotrophs of the class Epsilonproteobacteria isolated from the pelagic redoxclines of the Black and Baltic Seas and emended description of the genus Sulfurimonas.</title>
        <authorList>
            <person name="Henkel J.V."/>
            <person name="Laudan C."/>
            <person name="Werner J."/>
            <person name="Neu T."/>
            <person name="Plewe S."/>
            <person name="Sproer C."/>
            <person name="Bunk B."/>
            <person name="Schulz-Vogt H.N."/>
        </authorList>
    </citation>
    <scope>NUCLEOTIDE SEQUENCE [LARGE SCALE GENOMIC DNA]</scope>
    <source>
        <strain evidence="6 7">SoZ1</strain>
    </source>
</reference>
<evidence type="ECO:0000256" key="4">
    <source>
        <dbReference type="ARBA" id="ARBA00023186"/>
    </source>
</evidence>
<dbReference type="GO" id="GO:0006417">
    <property type="term" value="P:regulation of translation"/>
    <property type="evidence" value="ECO:0007669"/>
    <property type="project" value="UniProtKB-KW"/>
</dbReference>
<keyword evidence="4 5" id="KW-0143">Chaperone</keyword>
<evidence type="ECO:0000256" key="3">
    <source>
        <dbReference type="ARBA" id="ARBA00022845"/>
    </source>
</evidence>
<evidence type="ECO:0000313" key="6">
    <source>
        <dbReference type="EMBL" id="QOY55011.1"/>
    </source>
</evidence>
<dbReference type="RefSeq" id="WP_194367053.1">
    <property type="nucleotide sequence ID" value="NZ_CP054493.1"/>
</dbReference>
<evidence type="ECO:0000313" key="7">
    <source>
        <dbReference type="Proteomes" id="UP000593836"/>
    </source>
</evidence>
<dbReference type="KEGG" id="smas:HUE87_01840"/>
<keyword evidence="6" id="KW-0282">Flagellum</keyword>
<dbReference type="GO" id="GO:0005737">
    <property type="term" value="C:cytoplasm"/>
    <property type="evidence" value="ECO:0007669"/>
    <property type="project" value="UniProtKB-SubCell"/>
</dbReference>
<gene>
    <name evidence="5 6" type="primary">fliW</name>
    <name evidence="6" type="ORF">HUE87_01840</name>
</gene>
<keyword evidence="2 5" id="KW-1005">Bacterial flagellum biogenesis</keyword>
<comment type="subunit">
    <text evidence="5">Interacts with translational regulator CsrA and flagellin(s).</text>
</comment>
<proteinExistence type="inferred from homology"/>
<dbReference type="Pfam" id="PF02623">
    <property type="entry name" value="FliW"/>
    <property type="match status" value="1"/>
</dbReference>
<dbReference type="EMBL" id="CP054493">
    <property type="protein sequence ID" value="QOY55011.1"/>
    <property type="molecule type" value="Genomic_DNA"/>
</dbReference>
<evidence type="ECO:0000256" key="2">
    <source>
        <dbReference type="ARBA" id="ARBA00022795"/>
    </source>
</evidence>
<dbReference type="Gene3D" id="2.30.290.10">
    <property type="entry name" value="BH3618-like"/>
    <property type="match status" value="1"/>
</dbReference>
<dbReference type="InterPro" id="IPR003775">
    <property type="entry name" value="Flagellar_assembly_factor_FliW"/>
</dbReference>
<dbReference type="NCBIfam" id="NF009790">
    <property type="entry name" value="PRK13282.1"/>
    <property type="match status" value="1"/>
</dbReference>
<dbReference type="PANTHER" id="PTHR39190">
    <property type="entry name" value="FLAGELLAR ASSEMBLY FACTOR FLIW"/>
    <property type="match status" value="1"/>
</dbReference>
<accession>A0A7S7M0R9</accession>
<keyword evidence="6" id="KW-0969">Cilium</keyword>
<protein>
    <recommendedName>
        <fullName evidence="5">Flagellar assembly factor FliW</fullName>
    </recommendedName>
</protein>
<dbReference type="PANTHER" id="PTHR39190:SF1">
    <property type="entry name" value="FLAGELLAR ASSEMBLY FACTOR FLIW"/>
    <property type="match status" value="1"/>
</dbReference>
<keyword evidence="6" id="KW-0966">Cell projection</keyword>
<organism evidence="6 7">
    <name type="scientific">Candidatus Sulfurimonas marisnigri</name>
    <dbReference type="NCBI Taxonomy" id="2740405"/>
    <lineage>
        <taxon>Bacteria</taxon>
        <taxon>Pseudomonadati</taxon>
        <taxon>Campylobacterota</taxon>
        <taxon>Epsilonproteobacteria</taxon>
        <taxon>Campylobacterales</taxon>
        <taxon>Sulfurimonadaceae</taxon>
        <taxon>Sulfurimonas</taxon>
    </lineage>
</organism>
<dbReference type="GO" id="GO:0044780">
    <property type="term" value="P:bacterial-type flagellum assembly"/>
    <property type="evidence" value="ECO:0007669"/>
    <property type="project" value="UniProtKB-UniRule"/>
</dbReference>
<comment type="similarity">
    <text evidence="5">Belongs to the FliW family.</text>
</comment>
<keyword evidence="3 5" id="KW-0810">Translation regulation</keyword>
<name>A0A7S7M0R9_9BACT</name>
<keyword evidence="1 5" id="KW-0963">Cytoplasm</keyword>
<dbReference type="HAMAP" id="MF_01185">
    <property type="entry name" value="FliW"/>
    <property type="match status" value="1"/>
</dbReference>
<dbReference type="Proteomes" id="UP000593836">
    <property type="component" value="Chromosome"/>
</dbReference>